<comment type="caution">
    <text evidence="9">The sequence shown here is derived from an EMBL/GenBank/DDBJ whole genome shotgun (WGS) entry which is preliminary data.</text>
</comment>
<dbReference type="Gene3D" id="1.10.630.10">
    <property type="entry name" value="Cytochrome P450"/>
    <property type="match status" value="1"/>
</dbReference>
<dbReference type="CDD" id="cd11059">
    <property type="entry name" value="CYP_fungal"/>
    <property type="match status" value="1"/>
</dbReference>
<dbReference type="Pfam" id="PF00067">
    <property type="entry name" value="p450"/>
    <property type="match status" value="1"/>
</dbReference>
<accession>A0ABQ0GCT7</accession>
<protein>
    <recommendedName>
        <fullName evidence="11">Cytochrome P450</fullName>
    </recommendedName>
</protein>
<evidence type="ECO:0000256" key="7">
    <source>
        <dbReference type="RuleBase" id="RU000461"/>
    </source>
</evidence>
<keyword evidence="6 7" id="KW-0408">Iron</keyword>
<dbReference type="GeneID" id="98176528"/>
<dbReference type="PRINTS" id="PR00463">
    <property type="entry name" value="EP450I"/>
</dbReference>
<keyword evidence="10" id="KW-1185">Reference proteome</keyword>
<feature type="transmembrane region" description="Helical" evidence="8">
    <location>
        <begin position="7"/>
        <end position="27"/>
    </location>
</feature>
<evidence type="ECO:0000256" key="8">
    <source>
        <dbReference type="SAM" id="Phobius"/>
    </source>
</evidence>
<dbReference type="InterPro" id="IPR036396">
    <property type="entry name" value="Cyt_P450_sf"/>
</dbReference>
<keyword evidence="7" id="KW-0503">Monooxygenase</keyword>
<keyword evidence="5 7" id="KW-0560">Oxidoreductase</keyword>
<evidence type="ECO:0000256" key="4">
    <source>
        <dbReference type="ARBA" id="ARBA00022723"/>
    </source>
</evidence>
<evidence type="ECO:0000256" key="2">
    <source>
        <dbReference type="ARBA" id="ARBA00010617"/>
    </source>
</evidence>
<name>A0ABQ0GCT7_9PEZI</name>
<dbReference type="InterPro" id="IPR050121">
    <property type="entry name" value="Cytochrome_P450_monoxygenase"/>
</dbReference>
<proteinExistence type="inferred from homology"/>
<evidence type="ECO:0008006" key="11">
    <source>
        <dbReference type="Google" id="ProtNLM"/>
    </source>
</evidence>
<dbReference type="InterPro" id="IPR017972">
    <property type="entry name" value="Cyt_P450_CS"/>
</dbReference>
<keyword evidence="4 7" id="KW-0479">Metal-binding</keyword>
<dbReference type="PANTHER" id="PTHR24305">
    <property type="entry name" value="CYTOCHROME P450"/>
    <property type="match status" value="1"/>
</dbReference>
<organism evidence="9 10">
    <name type="scientific">Madurella fahalii</name>
    <dbReference type="NCBI Taxonomy" id="1157608"/>
    <lineage>
        <taxon>Eukaryota</taxon>
        <taxon>Fungi</taxon>
        <taxon>Dikarya</taxon>
        <taxon>Ascomycota</taxon>
        <taxon>Pezizomycotina</taxon>
        <taxon>Sordariomycetes</taxon>
        <taxon>Sordariomycetidae</taxon>
        <taxon>Sordariales</taxon>
        <taxon>Sordariales incertae sedis</taxon>
        <taxon>Madurella</taxon>
    </lineage>
</organism>
<evidence type="ECO:0000256" key="5">
    <source>
        <dbReference type="ARBA" id="ARBA00023002"/>
    </source>
</evidence>
<evidence type="ECO:0000256" key="6">
    <source>
        <dbReference type="ARBA" id="ARBA00023004"/>
    </source>
</evidence>
<keyword evidence="3 7" id="KW-0349">Heme</keyword>
<dbReference type="InterPro" id="IPR001128">
    <property type="entry name" value="Cyt_P450"/>
</dbReference>
<dbReference type="PANTHER" id="PTHR24305:SF96">
    <property type="entry name" value="CYTOCHROME P450 MONOOXYGENASE STCB-RELATED"/>
    <property type="match status" value="1"/>
</dbReference>
<evidence type="ECO:0000256" key="3">
    <source>
        <dbReference type="ARBA" id="ARBA00022617"/>
    </source>
</evidence>
<dbReference type="PRINTS" id="PR00385">
    <property type="entry name" value="P450"/>
</dbReference>
<dbReference type="InterPro" id="IPR002401">
    <property type="entry name" value="Cyt_P450_E_grp-I"/>
</dbReference>
<dbReference type="RefSeq" id="XP_070917306.1">
    <property type="nucleotide sequence ID" value="XM_071061205.1"/>
</dbReference>
<sequence>MLRFEANGTYAAGLALLVLILLAGYHVRRTLQHPIAQVSGPWISKWTDAVVTYYWLTGRRAKYVHSLHQKYGPVVRVSPDEVDFSDIAVTKEVYSVKEVYLKSLFYNKLIPPGFFNLFNVSDVNLHRRYRRLLSNSMSESSLKLMYPVIEANVNLAIQNMREEMEQRGAADMFKWWLFMATDIIGELTFGESFRMLEQKRKNQYIIDLESVAAQGALRSTFPLLFYVSGILPLPIFRRAEEATQRITRYAEESLARHARLELTDPTNAKTTLFSKMYKAEEDEQLAFKEIRDNAITYIVAGSDTTSNTLTFLIWAVCRHPSVRAALLKELATLPSEGFGDQELKELPYLNAVIEETLRLYGAAPSALPRVVPPGGACLAGYWLGEGTTVSSQAYTLHRDPETFPQPEVFDPSRWEAPTKAMKDAMFAFGGGSRICIGLHLARMELRLAAAQFFRAFPDAKISGLEGMSDEDMEQKIYFLSMPKGRRCLIESH</sequence>
<gene>
    <name evidence="9" type="ORF">MFIFM68171_05785</name>
</gene>
<reference evidence="9 10" key="1">
    <citation type="submission" date="2024-09" db="EMBL/GenBank/DDBJ databases">
        <title>Itraconazole resistance in Madurella fahalii resulting from another homologue of gene encoding cytochrome P450 14-alpha sterol demethylase (CYP51).</title>
        <authorList>
            <person name="Yoshioka I."/>
            <person name="Fahal A.H."/>
            <person name="Kaneko S."/>
            <person name="Yaguchi T."/>
        </authorList>
    </citation>
    <scope>NUCLEOTIDE SEQUENCE [LARGE SCALE GENOMIC DNA]</scope>
    <source>
        <strain evidence="9 10">IFM 68171</strain>
    </source>
</reference>
<keyword evidence="8" id="KW-1133">Transmembrane helix</keyword>
<evidence type="ECO:0000256" key="1">
    <source>
        <dbReference type="ARBA" id="ARBA00001971"/>
    </source>
</evidence>
<dbReference type="SUPFAM" id="SSF48264">
    <property type="entry name" value="Cytochrome P450"/>
    <property type="match status" value="1"/>
</dbReference>
<keyword evidence="8" id="KW-0812">Transmembrane</keyword>
<dbReference type="Proteomes" id="UP001628179">
    <property type="component" value="Unassembled WGS sequence"/>
</dbReference>
<dbReference type="EMBL" id="BAAFSV010000003">
    <property type="protein sequence ID" value="GAB1315575.1"/>
    <property type="molecule type" value="Genomic_DNA"/>
</dbReference>
<comment type="cofactor">
    <cofactor evidence="1">
        <name>heme</name>
        <dbReference type="ChEBI" id="CHEBI:30413"/>
    </cofactor>
</comment>
<evidence type="ECO:0000313" key="10">
    <source>
        <dbReference type="Proteomes" id="UP001628179"/>
    </source>
</evidence>
<evidence type="ECO:0000313" key="9">
    <source>
        <dbReference type="EMBL" id="GAB1315575.1"/>
    </source>
</evidence>
<keyword evidence="8" id="KW-0472">Membrane</keyword>
<dbReference type="PROSITE" id="PS00086">
    <property type="entry name" value="CYTOCHROME_P450"/>
    <property type="match status" value="1"/>
</dbReference>
<comment type="similarity">
    <text evidence="2 7">Belongs to the cytochrome P450 family.</text>
</comment>